<evidence type="ECO:0000313" key="2">
    <source>
        <dbReference type="Proteomes" id="UP000005388"/>
    </source>
</evidence>
<comment type="caution">
    <text evidence="1">The sequence shown here is derived from an EMBL/GenBank/DDBJ whole genome shotgun (WGS) entry which is preliminary data.</text>
</comment>
<sequence length="99" mass="11795">MTREEVIEKYKSGFVVYHNKHHMCDEEWLLDEGTSTEDTLVFLGYDANLFPFPDWKEFDEANEWHRKRKEACNKRTVGFRGVVYMDKVSVTEINERGSK</sequence>
<evidence type="ECO:0000313" key="1">
    <source>
        <dbReference type="EMBL" id="EHJ57702.1"/>
    </source>
</evidence>
<dbReference type="RefSeq" id="WP_006740398.1">
    <property type="nucleotide sequence ID" value="NZ_AEUZ02000001.1"/>
</dbReference>
<dbReference type="EMBL" id="AEUZ02000001">
    <property type="protein sequence ID" value="EHJ57702.1"/>
    <property type="molecule type" value="Genomic_DNA"/>
</dbReference>
<keyword evidence="2" id="KW-1185">Reference proteome</keyword>
<reference evidence="1 2" key="1">
    <citation type="journal article" date="2014" name="Int. J. Syst. Evol. Microbiol.">
        <title>Phylogenomics and the dynamic genome evolution of the genus Streptococcus.</title>
        <authorList>
            <consortium name="The Broad Institute Genome Sequencing Platform"/>
            <person name="Richards V.P."/>
            <person name="Palmer S.R."/>
            <person name="Pavinski Bitar P.D."/>
            <person name="Qin X."/>
            <person name="Weinstock G.M."/>
            <person name="Highlander S.K."/>
            <person name="Town C.D."/>
            <person name="Burne R.A."/>
            <person name="Stanhope M.J."/>
        </authorList>
    </citation>
    <scope>NUCLEOTIDE SEQUENCE [LARGE SCALE GENOMIC DNA]</scope>
    <source>
        <strain evidence="1 2">2285-97</strain>
    </source>
</reference>
<organism evidence="1 2">
    <name type="scientific">Streptococcus urinalis 2285-97</name>
    <dbReference type="NCBI Taxonomy" id="764291"/>
    <lineage>
        <taxon>Bacteria</taxon>
        <taxon>Bacillati</taxon>
        <taxon>Bacillota</taxon>
        <taxon>Bacilli</taxon>
        <taxon>Lactobacillales</taxon>
        <taxon>Streptococcaceae</taxon>
        <taxon>Streptococcus</taxon>
    </lineage>
</organism>
<accession>G5KEI1</accession>
<proteinExistence type="predicted"/>
<gene>
    <name evidence="1" type="ORF">STRUR_0815</name>
</gene>
<dbReference type="AlphaFoldDB" id="G5KEI1"/>
<dbReference type="STRING" id="764291.STRUR_0815"/>
<name>G5KEI1_9STRE</name>
<dbReference type="Proteomes" id="UP000005388">
    <property type="component" value="Unassembled WGS sequence"/>
</dbReference>
<protein>
    <submittedName>
        <fullName evidence="1">Uncharacterized protein</fullName>
    </submittedName>
</protein>